<dbReference type="PANTHER" id="PTHR38850:SF2">
    <property type="entry name" value="CERATO-PLATANIN"/>
    <property type="match status" value="1"/>
</dbReference>
<feature type="compositionally biased region" description="Polar residues" evidence="1">
    <location>
        <begin position="116"/>
        <end position="131"/>
    </location>
</feature>
<feature type="compositionally biased region" description="Polar residues" evidence="1">
    <location>
        <begin position="32"/>
        <end position="49"/>
    </location>
</feature>
<name>A0A2C5ZKC4_9HYPO</name>
<dbReference type="OrthoDB" id="5370830at2759"/>
<feature type="region of interest" description="Disordered" evidence="1">
    <location>
        <begin position="32"/>
        <end position="214"/>
    </location>
</feature>
<feature type="compositionally biased region" description="Low complexity" evidence="1">
    <location>
        <begin position="198"/>
        <end position="210"/>
    </location>
</feature>
<dbReference type="Proteomes" id="UP000224854">
    <property type="component" value="Unassembled WGS sequence"/>
</dbReference>
<gene>
    <name evidence="3" type="ORF">CDD82_1899</name>
</gene>
<organism evidence="3 4">
    <name type="scientific">Ophiocordyceps australis</name>
    <dbReference type="NCBI Taxonomy" id="1399860"/>
    <lineage>
        <taxon>Eukaryota</taxon>
        <taxon>Fungi</taxon>
        <taxon>Dikarya</taxon>
        <taxon>Ascomycota</taxon>
        <taxon>Pezizomycotina</taxon>
        <taxon>Sordariomycetes</taxon>
        <taxon>Hypocreomycetidae</taxon>
        <taxon>Hypocreales</taxon>
        <taxon>Ophiocordycipitaceae</taxon>
        <taxon>Ophiocordyceps</taxon>
    </lineage>
</organism>
<accession>A0A2C5ZKC4</accession>
<feature type="chain" id="PRO_5013333374" evidence="2">
    <location>
        <begin position="22"/>
        <end position="392"/>
    </location>
</feature>
<protein>
    <submittedName>
        <fullName evidence="3">Uncharacterized protein</fullName>
    </submittedName>
</protein>
<comment type="caution">
    <text evidence="3">The sequence shown here is derived from an EMBL/GenBank/DDBJ whole genome shotgun (WGS) entry which is preliminary data.</text>
</comment>
<evidence type="ECO:0000256" key="2">
    <source>
        <dbReference type="SAM" id="SignalP"/>
    </source>
</evidence>
<reference evidence="3 4" key="1">
    <citation type="submission" date="2017-06" db="EMBL/GenBank/DDBJ databases">
        <title>Ant-infecting Ophiocordyceps genomes reveal a high diversity of potential behavioral manipulation genes and a possible major role for enterotoxins.</title>
        <authorList>
            <person name="De Bekker C."/>
            <person name="Evans H.C."/>
            <person name="Brachmann A."/>
            <person name="Hughes D.P."/>
        </authorList>
    </citation>
    <scope>NUCLEOTIDE SEQUENCE [LARGE SCALE GENOMIC DNA]</scope>
    <source>
        <strain evidence="3 4">1348a</strain>
    </source>
</reference>
<feature type="compositionally biased region" description="Polar residues" evidence="1">
    <location>
        <begin position="182"/>
        <end position="191"/>
    </location>
</feature>
<feature type="compositionally biased region" description="Basic and acidic residues" evidence="1">
    <location>
        <begin position="138"/>
        <end position="148"/>
    </location>
</feature>
<feature type="compositionally biased region" description="Basic and acidic residues" evidence="1">
    <location>
        <begin position="57"/>
        <end position="68"/>
    </location>
</feature>
<evidence type="ECO:0000256" key="1">
    <source>
        <dbReference type="SAM" id="MobiDB-lite"/>
    </source>
</evidence>
<proteinExistence type="predicted"/>
<evidence type="ECO:0000313" key="4">
    <source>
        <dbReference type="Proteomes" id="UP000224854"/>
    </source>
</evidence>
<dbReference type="EMBL" id="NJEU01000161">
    <property type="protein sequence ID" value="PHH80240.1"/>
    <property type="molecule type" value="Genomic_DNA"/>
</dbReference>
<feature type="signal peptide" evidence="2">
    <location>
        <begin position="1"/>
        <end position="21"/>
    </location>
</feature>
<keyword evidence="2" id="KW-0732">Signal</keyword>
<keyword evidence="4" id="KW-1185">Reference proteome</keyword>
<feature type="compositionally biased region" description="Basic and acidic residues" evidence="1">
    <location>
        <begin position="169"/>
        <end position="181"/>
    </location>
</feature>
<dbReference type="AlphaFoldDB" id="A0A2C5ZKC4"/>
<evidence type="ECO:0000313" key="3">
    <source>
        <dbReference type="EMBL" id="PHH80240.1"/>
    </source>
</evidence>
<sequence length="392" mass="41347">MMLPFLLGTVLAATVIVPAGAVPCRDKSGVQSSTLQISPQGPAATTASLQGPVESAAPREKGEDEKSGKSVVLQVSTTTMSAGVEQATQKTKCDQKGDKKKAKTQETGHNGDDKQPTGSMTDPQTKPSQALSAPVSDKTGDKTVDDKPLTPPKPEPVASAKPKLPTEAPDAKAEEPKKPEASNKTPASTQDDAPKNSPPSKSSGLSGSASITPHDKYSSSIGVLGCKMNIDRVAYWPGAVNCNDICVEVSHEGRSLKLLKIDGSTGAHDISYDAWNYLAFGKGAKQEPHAGGGIDMEYKYVPAEECADLFENGRMALSAANSMNYYASCKAETSSWVANHMDLWNFQDARCTFGTNEQCEVDLTKENIPRCASGIGSSQASGMEVKDIPYMG</sequence>
<dbReference type="PANTHER" id="PTHR38850">
    <property type="entry name" value="CERATO-PLATANIN"/>
    <property type="match status" value="1"/>
</dbReference>
<feature type="compositionally biased region" description="Basic and acidic residues" evidence="1">
    <location>
        <begin position="91"/>
        <end position="115"/>
    </location>
</feature>